<dbReference type="Pfam" id="PF01709">
    <property type="entry name" value="Transcrip_reg"/>
    <property type="match status" value="2"/>
</dbReference>
<keyword evidence="2" id="KW-0805">Transcription regulation</keyword>
<dbReference type="InterPro" id="IPR026564">
    <property type="entry name" value="Transcrip_reg_TACO1-like_dom3"/>
</dbReference>
<dbReference type="InterPro" id="IPR029072">
    <property type="entry name" value="YebC-like"/>
</dbReference>
<dbReference type="InterPro" id="IPR017856">
    <property type="entry name" value="Integrase-like_N"/>
</dbReference>
<dbReference type="AlphaFoldDB" id="A0A1G2MJN1"/>
<evidence type="ECO:0000256" key="2">
    <source>
        <dbReference type="ARBA" id="ARBA00023015"/>
    </source>
</evidence>
<dbReference type="InterPro" id="IPR048300">
    <property type="entry name" value="TACO1_YebC-like_2nd/3rd_dom"/>
</dbReference>
<comment type="similarity">
    <text evidence="1">Belongs to the TACO1 family.</text>
</comment>
<evidence type="ECO:0000256" key="1">
    <source>
        <dbReference type="ARBA" id="ARBA00008724"/>
    </source>
</evidence>
<dbReference type="Proteomes" id="UP000177130">
    <property type="component" value="Unassembled WGS sequence"/>
</dbReference>
<sequence>MPVFKPRKYYYIGIDTTMSGHNKWKQIKERKGKTDSQKSKAFSRYAKLITIEAKKAAGNREAPGLKAVIERARKENMPNDNIERAIKKSKEAGTVMENITYEAYGPGGVAIIIEALTDNRNKAAQEVKIALGKHDIALASPGSASWAFKKENGQLVPNSTVELSEEDLALLEKIVDELENCDEVQDVITNAE</sequence>
<comment type="caution">
    <text evidence="6">The sequence shown here is derived from an EMBL/GenBank/DDBJ whole genome shotgun (WGS) entry which is preliminary data.</text>
</comment>
<evidence type="ECO:0000256" key="3">
    <source>
        <dbReference type="ARBA" id="ARBA00023163"/>
    </source>
</evidence>
<evidence type="ECO:0000259" key="5">
    <source>
        <dbReference type="Pfam" id="PF20772"/>
    </source>
</evidence>
<keyword evidence="3" id="KW-0804">Transcription</keyword>
<organism evidence="6 7">
    <name type="scientific">Candidatus Taylorbacteria bacterium RIFCSPHIGHO2_02_FULL_43_32b</name>
    <dbReference type="NCBI Taxonomy" id="1802306"/>
    <lineage>
        <taxon>Bacteria</taxon>
        <taxon>Candidatus Tayloriibacteriota</taxon>
    </lineage>
</organism>
<evidence type="ECO:0008006" key="8">
    <source>
        <dbReference type="Google" id="ProtNLM"/>
    </source>
</evidence>
<dbReference type="Gene3D" id="3.30.70.980">
    <property type="match status" value="2"/>
</dbReference>
<evidence type="ECO:0000313" key="6">
    <source>
        <dbReference type="EMBL" id="OHA24076.1"/>
    </source>
</evidence>
<evidence type="ECO:0000313" key="7">
    <source>
        <dbReference type="Proteomes" id="UP000177130"/>
    </source>
</evidence>
<feature type="domain" description="TACO1/YebC-like second and third" evidence="4">
    <location>
        <begin position="154"/>
        <end position="191"/>
    </location>
</feature>
<protein>
    <recommendedName>
        <fullName evidence="8">Transcriptional regulator</fullName>
    </recommendedName>
</protein>
<gene>
    <name evidence="6" type="ORF">A3C72_02995</name>
</gene>
<dbReference type="EMBL" id="MHRK01000019">
    <property type="protein sequence ID" value="OHA24076.1"/>
    <property type="molecule type" value="Genomic_DNA"/>
</dbReference>
<dbReference type="InterPro" id="IPR049083">
    <property type="entry name" value="TACO1_YebC_N"/>
</dbReference>
<dbReference type="GO" id="GO:0005829">
    <property type="term" value="C:cytosol"/>
    <property type="evidence" value="ECO:0007669"/>
    <property type="project" value="TreeGrafter"/>
</dbReference>
<dbReference type="STRING" id="1802306.A3C72_02995"/>
<feature type="domain" description="TACO1/YebC-like second and third" evidence="4">
    <location>
        <begin position="96"/>
        <end position="150"/>
    </location>
</feature>
<proteinExistence type="inferred from homology"/>
<feature type="domain" description="TACO1/YebC-like N-terminal" evidence="5">
    <location>
        <begin position="22"/>
        <end position="90"/>
    </location>
</feature>
<name>A0A1G2MJN1_9BACT</name>
<dbReference type="PANTHER" id="PTHR12532:SF0">
    <property type="entry name" value="TRANSLATIONAL ACTIVATOR OF CYTOCHROME C OXIDASE 1"/>
    <property type="match status" value="1"/>
</dbReference>
<evidence type="ECO:0000259" key="4">
    <source>
        <dbReference type="Pfam" id="PF01709"/>
    </source>
</evidence>
<dbReference type="InterPro" id="IPR002876">
    <property type="entry name" value="Transcrip_reg_TACO1-like"/>
</dbReference>
<dbReference type="SUPFAM" id="SSF75625">
    <property type="entry name" value="YebC-like"/>
    <property type="match status" value="1"/>
</dbReference>
<dbReference type="Pfam" id="PF20772">
    <property type="entry name" value="TACO1_YebC_N"/>
    <property type="match status" value="1"/>
</dbReference>
<reference evidence="6 7" key="1">
    <citation type="journal article" date="2016" name="Nat. Commun.">
        <title>Thousands of microbial genomes shed light on interconnected biogeochemical processes in an aquifer system.</title>
        <authorList>
            <person name="Anantharaman K."/>
            <person name="Brown C.T."/>
            <person name="Hug L.A."/>
            <person name="Sharon I."/>
            <person name="Castelle C.J."/>
            <person name="Probst A.J."/>
            <person name="Thomas B.C."/>
            <person name="Singh A."/>
            <person name="Wilkins M.J."/>
            <person name="Karaoz U."/>
            <person name="Brodie E.L."/>
            <person name="Williams K.H."/>
            <person name="Hubbard S.S."/>
            <person name="Banfield J.F."/>
        </authorList>
    </citation>
    <scope>NUCLEOTIDE SEQUENCE [LARGE SCALE GENOMIC DNA]</scope>
</reference>
<accession>A0A1G2MJN1</accession>
<dbReference type="Gene3D" id="1.10.10.200">
    <property type="match status" value="1"/>
</dbReference>
<dbReference type="PANTHER" id="PTHR12532">
    <property type="entry name" value="TRANSLATIONAL ACTIVATOR OF CYTOCHROME C OXIDASE 1"/>
    <property type="match status" value="1"/>
</dbReference>